<comment type="caution">
    <text evidence="1">The sequence shown here is derived from an EMBL/GenBank/DDBJ whole genome shotgun (WGS) entry which is preliminary data.</text>
</comment>
<sequence>MASAFFQKNNFIFLQIPCLFLKSQTERFFSCFFIAILQREKTKRSMKNVF</sequence>
<reference evidence="1 2" key="1">
    <citation type="submission" date="2010-07" db="EMBL/GenBank/DDBJ databases">
        <authorList>
            <person name="Sid Ahmed O."/>
        </authorList>
    </citation>
    <scope>NUCLEOTIDE SEQUENCE [LARGE SCALE GENOMIC DNA]</scope>
    <source>
        <strain evidence="1 2">TX4248</strain>
    </source>
</reference>
<dbReference type="HOGENOM" id="CLU_3117518_0_0_9"/>
<evidence type="ECO:0000313" key="2">
    <source>
        <dbReference type="Proteomes" id="UP000004846"/>
    </source>
</evidence>
<dbReference type="AlphaFoldDB" id="A0A125W3Q4"/>
<name>A0A125W3Q4_ENTFL</name>
<organism evidence="1 2">
    <name type="scientific">Enterococcus faecalis TX4248</name>
    <dbReference type="NCBI Taxonomy" id="749495"/>
    <lineage>
        <taxon>Bacteria</taxon>
        <taxon>Bacillati</taxon>
        <taxon>Bacillota</taxon>
        <taxon>Bacilli</taxon>
        <taxon>Lactobacillales</taxon>
        <taxon>Enterococcaceae</taxon>
        <taxon>Enterococcus</taxon>
    </lineage>
</organism>
<accession>A0A125W3Q4</accession>
<protein>
    <submittedName>
        <fullName evidence="1">Uncharacterized protein</fullName>
    </submittedName>
</protein>
<gene>
    <name evidence="1" type="ORF">HMPREF9498_02496</name>
</gene>
<proteinExistence type="predicted"/>
<dbReference type="EMBL" id="AEBR01000088">
    <property type="protein sequence ID" value="EFM81924.1"/>
    <property type="molecule type" value="Genomic_DNA"/>
</dbReference>
<evidence type="ECO:0000313" key="1">
    <source>
        <dbReference type="EMBL" id="EFM81924.1"/>
    </source>
</evidence>
<dbReference type="Proteomes" id="UP000004846">
    <property type="component" value="Unassembled WGS sequence"/>
</dbReference>